<dbReference type="RefSeq" id="WP_117284366.1">
    <property type="nucleotide sequence ID" value="NZ_JAMTCE010000006.1"/>
</dbReference>
<accession>A0A3N0ASR8</accession>
<evidence type="ECO:0000313" key="2">
    <source>
        <dbReference type="Proteomes" id="UP000278327"/>
    </source>
</evidence>
<evidence type="ECO:0000313" key="1">
    <source>
        <dbReference type="EMBL" id="RNL37893.1"/>
    </source>
</evidence>
<proteinExistence type="predicted"/>
<dbReference type="AlphaFoldDB" id="A0A3N0ASR8"/>
<gene>
    <name evidence="1" type="ORF">DMP10_06425</name>
</gene>
<reference evidence="1 2" key="1">
    <citation type="journal article" date="2019" name="Microbiol. Resour. Announc.">
        <title>Draft Genome Sequences of Type Strains of Gordonibacter faecihominis, Paraeggerthella hongkongensis, Parvibacter caecicola,Slackia equolifaciens, Slackia faecicanis, and Slackia isoflavoniconvertens.</title>
        <authorList>
            <person name="Danylec N."/>
            <person name="Stoll D.A."/>
            <person name="Dotsch A."/>
            <person name="Huch M."/>
        </authorList>
    </citation>
    <scope>NUCLEOTIDE SEQUENCE [LARGE SCALE GENOMIC DNA]</scope>
    <source>
        <strain evidence="1 2">DSM 18785</strain>
    </source>
</reference>
<dbReference type="EMBL" id="QICA01000009">
    <property type="protein sequence ID" value="RNL37893.1"/>
    <property type="molecule type" value="Genomic_DNA"/>
</dbReference>
<keyword evidence="2" id="KW-1185">Reference proteome</keyword>
<dbReference type="Proteomes" id="UP000278327">
    <property type="component" value="Unassembled WGS sequence"/>
</dbReference>
<name>A0A3N0ASR8_9ACTN</name>
<protein>
    <submittedName>
        <fullName evidence="1">Uncharacterized protein</fullName>
    </submittedName>
</protein>
<organism evidence="1 2">
    <name type="scientific">Adlercreutzia equolifaciens subsp. celatus DSM 18785</name>
    <dbReference type="NCBI Taxonomy" id="1121021"/>
    <lineage>
        <taxon>Bacteria</taxon>
        <taxon>Bacillati</taxon>
        <taxon>Actinomycetota</taxon>
        <taxon>Coriobacteriia</taxon>
        <taxon>Eggerthellales</taxon>
        <taxon>Eggerthellaceae</taxon>
        <taxon>Adlercreutzia</taxon>
    </lineage>
</organism>
<sequence length="99" mass="11352">MPQDEFWHGDPRLAVSYREAWEISRANAMWAEWRGGLYHASAIAAAMSKDAQYPERPLGLPETEVEIEEREKAAYREGRAVFESFASAFNAKLESEKEE</sequence>
<comment type="caution">
    <text evidence="1">The sequence shown here is derived from an EMBL/GenBank/DDBJ whole genome shotgun (WGS) entry which is preliminary data.</text>
</comment>